<dbReference type="NCBIfam" id="NF010000">
    <property type="entry name" value="PRK13473.1"/>
    <property type="match status" value="1"/>
</dbReference>
<protein>
    <submittedName>
        <fullName evidence="5">Gamma-aminobutyraldehyde dehydrogenase</fullName>
    </submittedName>
</protein>
<keyword evidence="1 3" id="KW-0560">Oxidoreductase</keyword>
<evidence type="ECO:0000256" key="3">
    <source>
        <dbReference type="RuleBase" id="RU003345"/>
    </source>
</evidence>
<keyword evidence="6" id="KW-1185">Reference proteome</keyword>
<dbReference type="Proteomes" id="UP001209083">
    <property type="component" value="Chromosome"/>
</dbReference>
<name>A0ABY8QSQ8_9MICO</name>
<dbReference type="InterPro" id="IPR015590">
    <property type="entry name" value="Aldehyde_DH_dom"/>
</dbReference>
<dbReference type="PROSITE" id="PS00687">
    <property type="entry name" value="ALDEHYDE_DEHYDR_GLU"/>
    <property type="match status" value="1"/>
</dbReference>
<dbReference type="InterPro" id="IPR016162">
    <property type="entry name" value="Ald_DH_N"/>
</dbReference>
<dbReference type="InterPro" id="IPR016161">
    <property type="entry name" value="Ald_DH/histidinol_DH"/>
</dbReference>
<sequence length="493" mass="52278">MHQFINGSYREGNGGQHQLINPATGKSVETLNVADSADVDDAVAAAKAAFPGWSRATPAERSEALHSLAAELGKRAEELARIETEQTGKTLRMSTEFDVPGSIDNAQFFAGAARHLQGQAAGEYSAEHTSMVRREAVGVIGSISPWNYPLQMAAWKILPAIAAGNTIVLKPSELTPGTTLLMAEAARDAGIPDGVINVVVGAGRVVGEALVTHRDVAMSSFTGSTAVGRRIMELASRRGNRVHLELGGKAPFLVFDDADVEAAARGAVAASLINGGQDCTAATRAYIQRPLFDAFVERVAELMSQVTVGDPTDPETDMGSLISTTHRDRVAGFIDRARAGGANIVTGGVIPEGLPAEAAFYSPTLITGLAQDAEAVQDEIFGPVLTALPFDSDDEGLMLANDTPYGLAASAWTTDLARGMRASSDIQAGCVWINDHIPMLSEMPHGGYKASGFGKDMSSYSLEDYTNIKHVMIDRVGQPDKDWHGTVFRTRKQ</sequence>
<organism evidence="5 6">
    <name type="scientific">Saxibacter everestensis</name>
    <dbReference type="NCBI Taxonomy" id="2909229"/>
    <lineage>
        <taxon>Bacteria</taxon>
        <taxon>Bacillati</taxon>
        <taxon>Actinomycetota</taxon>
        <taxon>Actinomycetes</taxon>
        <taxon>Micrococcales</taxon>
        <taxon>Brevibacteriaceae</taxon>
        <taxon>Saxibacter</taxon>
    </lineage>
</organism>
<dbReference type="Gene3D" id="3.40.605.10">
    <property type="entry name" value="Aldehyde Dehydrogenase, Chain A, domain 1"/>
    <property type="match status" value="1"/>
</dbReference>
<dbReference type="SUPFAM" id="SSF53720">
    <property type="entry name" value="ALDH-like"/>
    <property type="match status" value="1"/>
</dbReference>
<feature type="active site" evidence="2">
    <location>
        <position position="245"/>
    </location>
</feature>
<dbReference type="RefSeq" id="WP_349638809.1">
    <property type="nucleotide sequence ID" value="NZ_CP090958.1"/>
</dbReference>
<evidence type="ECO:0000256" key="1">
    <source>
        <dbReference type="ARBA" id="ARBA00023002"/>
    </source>
</evidence>
<evidence type="ECO:0000256" key="2">
    <source>
        <dbReference type="PROSITE-ProRule" id="PRU10007"/>
    </source>
</evidence>
<dbReference type="InterPro" id="IPR016163">
    <property type="entry name" value="Ald_DH_C"/>
</dbReference>
<dbReference type="Pfam" id="PF00171">
    <property type="entry name" value="Aldedh"/>
    <property type="match status" value="1"/>
</dbReference>
<evidence type="ECO:0000259" key="4">
    <source>
        <dbReference type="Pfam" id="PF00171"/>
    </source>
</evidence>
<gene>
    <name evidence="5" type="ORF">LWF01_18320</name>
</gene>
<dbReference type="EMBL" id="CP090958">
    <property type="protein sequence ID" value="WGW12013.1"/>
    <property type="molecule type" value="Genomic_DNA"/>
</dbReference>
<feature type="domain" description="Aldehyde dehydrogenase" evidence="4">
    <location>
        <begin position="11"/>
        <end position="471"/>
    </location>
</feature>
<dbReference type="InterPro" id="IPR016160">
    <property type="entry name" value="Ald_DH_CS_CYS"/>
</dbReference>
<accession>A0ABY8QSQ8</accession>
<dbReference type="Gene3D" id="3.40.309.10">
    <property type="entry name" value="Aldehyde Dehydrogenase, Chain A, domain 2"/>
    <property type="match status" value="1"/>
</dbReference>
<reference evidence="5 6" key="1">
    <citation type="submission" date="2023-05" db="EMBL/GenBank/DDBJ databases">
        <title>Lithophilousrod everest ZFBP1038 complete genpme.</title>
        <authorList>
            <person name="Tian M."/>
        </authorList>
    </citation>
    <scope>NUCLEOTIDE SEQUENCE [LARGE SCALE GENOMIC DNA]</scope>
    <source>
        <strain evidence="5 6">ZFBP1038</strain>
    </source>
</reference>
<evidence type="ECO:0000313" key="6">
    <source>
        <dbReference type="Proteomes" id="UP001209083"/>
    </source>
</evidence>
<evidence type="ECO:0000313" key="5">
    <source>
        <dbReference type="EMBL" id="WGW12013.1"/>
    </source>
</evidence>
<comment type="similarity">
    <text evidence="3">Belongs to the aldehyde dehydrogenase family.</text>
</comment>
<dbReference type="InterPro" id="IPR029510">
    <property type="entry name" value="Ald_DH_CS_GLU"/>
</dbReference>
<proteinExistence type="inferred from homology"/>
<dbReference type="PROSITE" id="PS00070">
    <property type="entry name" value="ALDEHYDE_DEHYDR_CYS"/>
    <property type="match status" value="1"/>
</dbReference>
<dbReference type="PANTHER" id="PTHR11699">
    <property type="entry name" value="ALDEHYDE DEHYDROGENASE-RELATED"/>
    <property type="match status" value="1"/>
</dbReference>